<organism evidence="1 2">
    <name type="scientific">Eptatretus burgeri</name>
    <name type="common">Inshore hagfish</name>
    <dbReference type="NCBI Taxonomy" id="7764"/>
    <lineage>
        <taxon>Eukaryota</taxon>
        <taxon>Metazoa</taxon>
        <taxon>Chordata</taxon>
        <taxon>Craniata</taxon>
        <taxon>Vertebrata</taxon>
        <taxon>Cyclostomata</taxon>
        <taxon>Myxini</taxon>
        <taxon>Myxiniformes</taxon>
        <taxon>Myxinidae</taxon>
        <taxon>Eptatretinae</taxon>
        <taxon>Eptatretus</taxon>
    </lineage>
</organism>
<dbReference type="Pfam" id="PF08477">
    <property type="entry name" value="Roc"/>
    <property type="match status" value="1"/>
</dbReference>
<reference evidence="1" key="1">
    <citation type="submission" date="2025-08" db="UniProtKB">
        <authorList>
            <consortium name="Ensembl"/>
        </authorList>
    </citation>
    <scope>IDENTIFICATION</scope>
</reference>
<dbReference type="Proteomes" id="UP000694388">
    <property type="component" value="Unplaced"/>
</dbReference>
<keyword evidence="2" id="KW-1185">Reference proteome</keyword>
<accession>A0A8C4NJL7</accession>
<dbReference type="Ensembl" id="ENSEBUT00000008267.1">
    <property type="protein sequence ID" value="ENSEBUP00000007779.1"/>
    <property type="gene ID" value="ENSEBUG00000005067.1"/>
</dbReference>
<dbReference type="InterPro" id="IPR027417">
    <property type="entry name" value="P-loop_NTPase"/>
</dbReference>
<name>A0A8C4NJL7_EPTBU</name>
<evidence type="ECO:0000313" key="2">
    <source>
        <dbReference type="Proteomes" id="UP000694388"/>
    </source>
</evidence>
<reference evidence="1" key="2">
    <citation type="submission" date="2025-09" db="UniProtKB">
        <authorList>
            <consortium name="Ensembl"/>
        </authorList>
    </citation>
    <scope>IDENTIFICATION</scope>
</reference>
<evidence type="ECO:0008006" key="3">
    <source>
        <dbReference type="Google" id="ProtNLM"/>
    </source>
</evidence>
<dbReference type="GeneTree" id="ENSGT01030000240179"/>
<evidence type="ECO:0000313" key="1">
    <source>
        <dbReference type="Ensembl" id="ENSEBUP00000007779.1"/>
    </source>
</evidence>
<dbReference type="SUPFAM" id="SSF52540">
    <property type="entry name" value="P-loop containing nucleoside triphosphate hydrolases"/>
    <property type="match status" value="1"/>
</dbReference>
<proteinExistence type="predicted"/>
<sequence length="154" mass="17821">MKEANDFSLLFALIFFCYKKNINVSCFCLYRILEFECCADSSSKSLKYEVELWDCSGDRKFEKCWPAMRKDASGVMLVFDPNILNDVQELEAWHHAFVRYSGLLEPQCLLVAHQKPGSHGDIKKHDLPLADTLKQLKYSWPNHLVERQAWPGSS</sequence>
<protein>
    <recommendedName>
        <fullName evidence="3">Intraflagellar transport protein 22 homolog</fullName>
    </recommendedName>
</protein>
<dbReference type="AlphaFoldDB" id="A0A8C4NJL7"/>
<dbReference type="Gene3D" id="3.40.50.300">
    <property type="entry name" value="P-loop containing nucleotide triphosphate hydrolases"/>
    <property type="match status" value="1"/>
</dbReference>